<name>A0AAE0S3C1_9BIVA</name>
<dbReference type="PROSITE" id="PS51689">
    <property type="entry name" value="SAM_RNA_A_N6_MT"/>
    <property type="match status" value="1"/>
</dbReference>
<sequence length="160" mass="18450">MLTDELIKLNARFEAVEVDRDLCAHLRQRYNGEQGFKLTEGDILEMNWETAIFPGDMFTLVFEQRARIRRAILLLQKEFADRILGDHLKSKEEYGSLTVLFSLFFERHEIMTVEAEDFYPPPKVRSTEDFCQIAGICAHPARQACKRYILCGKLSEAASG</sequence>
<dbReference type="AlphaFoldDB" id="A0AAE0S3C1"/>
<reference evidence="10" key="3">
    <citation type="submission" date="2023-05" db="EMBL/GenBank/DDBJ databases">
        <authorList>
            <person name="Smith C.H."/>
        </authorList>
    </citation>
    <scope>NUCLEOTIDE SEQUENCE</scope>
    <source>
        <strain evidence="10">CHS0354</strain>
        <tissue evidence="10">Mantle</tissue>
    </source>
</reference>
<dbReference type="Pfam" id="PF00398">
    <property type="entry name" value="RrnaAD"/>
    <property type="match status" value="1"/>
</dbReference>
<proteinExistence type="inferred from homology"/>
<comment type="caution">
    <text evidence="7">Lacks conserved residue(s) required for the propagation of feature annotation.</text>
</comment>
<gene>
    <name evidence="10" type="ORF">CHS0354_035266</name>
</gene>
<comment type="subunit">
    <text evidence="5">Part of the small subunit (SSU) processome, composed of more than 70 proteins and the RNA chaperone small nucleolar RNA (snoRNA) U3.</text>
</comment>
<evidence type="ECO:0000256" key="8">
    <source>
        <dbReference type="RuleBase" id="RU362106"/>
    </source>
</evidence>
<dbReference type="SUPFAM" id="SSF53335">
    <property type="entry name" value="S-adenosyl-L-methionine-dependent methyltransferases"/>
    <property type="match status" value="1"/>
</dbReference>
<dbReference type="SMART" id="SM00650">
    <property type="entry name" value="rADc"/>
    <property type="match status" value="1"/>
</dbReference>
<keyword evidence="11" id="KW-1185">Reference proteome</keyword>
<dbReference type="Gene3D" id="3.40.50.150">
    <property type="entry name" value="Vaccinia Virus protein VP39"/>
    <property type="match status" value="1"/>
</dbReference>
<dbReference type="Proteomes" id="UP001195483">
    <property type="component" value="Unassembled WGS sequence"/>
</dbReference>
<dbReference type="InterPro" id="IPR020598">
    <property type="entry name" value="rRNA_Ade_methylase_Trfase_N"/>
</dbReference>
<dbReference type="GO" id="GO:0000179">
    <property type="term" value="F:rRNA (adenine-N6,N6-)-dimethyltransferase activity"/>
    <property type="evidence" value="ECO:0007669"/>
    <property type="project" value="UniProtKB-UniRule"/>
</dbReference>
<dbReference type="InterPro" id="IPR029063">
    <property type="entry name" value="SAM-dependent_MTases_sf"/>
</dbReference>
<keyword evidence="4 7" id="KW-0694">RNA-binding</keyword>
<evidence type="ECO:0000313" key="10">
    <source>
        <dbReference type="EMBL" id="KAK3584185.1"/>
    </source>
</evidence>
<feature type="binding site" evidence="7">
    <location>
        <position position="17"/>
    </location>
    <ligand>
        <name>S-adenosyl-L-methionine</name>
        <dbReference type="ChEBI" id="CHEBI:59789"/>
    </ligand>
</feature>
<reference evidence="10" key="2">
    <citation type="journal article" date="2021" name="Genome Biol. Evol.">
        <title>Developing a high-quality reference genome for a parasitic bivalve with doubly uniparental inheritance (Bivalvia: Unionida).</title>
        <authorList>
            <person name="Smith C.H."/>
        </authorList>
    </citation>
    <scope>NUCLEOTIDE SEQUENCE</scope>
    <source>
        <strain evidence="10">CHS0354</strain>
        <tissue evidence="10">Mantle</tissue>
    </source>
</reference>
<dbReference type="GO" id="GO:0003723">
    <property type="term" value="F:RNA binding"/>
    <property type="evidence" value="ECO:0007669"/>
    <property type="project" value="UniProtKB-UniRule"/>
</dbReference>
<keyword evidence="3 7" id="KW-0949">S-adenosyl-L-methionine</keyword>
<feature type="binding site" evidence="7">
    <location>
        <position position="1"/>
    </location>
    <ligand>
        <name>S-adenosyl-L-methionine</name>
        <dbReference type="ChEBI" id="CHEBI:59789"/>
    </ligand>
</feature>
<evidence type="ECO:0000256" key="5">
    <source>
        <dbReference type="ARBA" id="ARBA00035020"/>
    </source>
</evidence>
<evidence type="ECO:0000259" key="9">
    <source>
        <dbReference type="SMART" id="SM00650"/>
    </source>
</evidence>
<keyword evidence="8" id="KW-0698">rRNA processing</keyword>
<keyword evidence="1 7" id="KW-0489">Methyltransferase</keyword>
<dbReference type="InterPro" id="IPR001737">
    <property type="entry name" value="KsgA/Erm"/>
</dbReference>
<accession>A0AAE0S3C1</accession>
<evidence type="ECO:0000256" key="3">
    <source>
        <dbReference type="ARBA" id="ARBA00022691"/>
    </source>
</evidence>
<dbReference type="PANTHER" id="PTHR11727:SF7">
    <property type="entry name" value="DIMETHYLADENOSINE TRANSFERASE-RELATED"/>
    <property type="match status" value="1"/>
</dbReference>
<feature type="binding site" evidence="7">
    <location>
        <position position="42"/>
    </location>
    <ligand>
        <name>S-adenosyl-L-methionine</name>
        <dbReference type="ChEBI" id="CHEBI:59789"/>
    </ligand>
</feature>
<dbReference type="PANTHER" id="PTHR11727">
    <property type="entry name" value="DIMETHYLADENOSINE TRANSFERASE"/>
    <property type="match status" value="1"/>
</dbReference>
<keyword evidence="2 7" id="KW-0808">Transferase</keyword>
<comment type="similarity">
    <text evidence="7 8">Belongs to the class I-like SAM-binding methyltransferase superfamily. rRNA adenine N(6)-methyltransferase family.</text>
</comment>
<evidence type="ECO:0000313" key="11">
    <source>
        <dbReference type="Proteomes" id="UP001195483"/>
    </source>
</evidence>
<comment type="caution">
    <text evidence="10">The sequence shown here is derived from an EMBL/GenBank/DDBJ whole genome shotgun (WGS) entry which is preliminary data.</text>
</comment>
<dbReference type="EC" id="2.1.1.-" evidence="8"/>
<evidence type="ECO:0000256" key="7">
    <source>
        <dbReference type="PROSITE-ProRule" id="PRU01026"/>
    </source>
</evidence>
<evidence type="ECO:0000256" key="4">
    <source>
        <dbReference type="ARBA" id="ARBA00022884"/>
    </source>
</evidence>
<evidence type="ECO:0000256" key="1">
    <source>
        <dbReference type="ARBA" id="ARBA00022603"/>
    </source>
</evidence>
<evidence type="ECO:0000256" key="6">
    <source>
        <dbReference type="ARBA" id="ARBA00046134"/>
    </source>
</evidence>
<protein>
    <recommendedName>
        <fullName evidence="8">rRNA adenine N(6)-methyltransferase</fullName>
        <ecNumber evidence="8">2.1.1.-</ecNumber>
    </recommendedName>
</protein>
<dbReference type="EMBL" id="JAEAOA010002069">
    <property type="protein sequence ID" value="KAK3584185.1"/>
    <property type="molecule type" value="Genomic_DNA"/>
</dbReference>
<organism evidence="10 11">
    <name type="scientific">Potamilus streckersoni</name>
    <dbReference type="NCBI Taxonomy" id="2493646"/>
    <lineage>
        <taxon>Eukaryota</taxon>
        <taxon>Metazoa</taxon>
        <taxon>Spiralia</taxon>
        <taxon>Lophotrochozoa</taxon>
        <taxon>Mollusca</taxon>
        <taxon>Bivalvia</taxon>
        <taxon>Autobranchia</taxon>
        <taxon>Heteroconchia</taxon>
        <taxon>Palaeoheterodonta</taxon>
        <taxon>Unionida</taxon>
        <taxon>Unionoidea</taxon>
        <taxon>Unionidae</taxon>
        <taxon>Ambleminae</taxon>
        <taxon>Lampsilini</taxon>
        <taxon>Potamilus</taxon>
    </lineage>
</organism>
<comment type="function">
    <text evidence="6">Specifically dimethylates two adjacent adenosines in the loop of a conserved hairpin near the 3'-end of 18S rRNA in the 40S particle. Involved in the pre-rRNA processing steps leading to small-subunit rRNA production independently of its RNA-modifying catalytic activity. Part of the small subunit (SSU) processome, first precursor of the small eukaryotic ribosomal subunit. During the assembly of the SSU processome in the nucleolus, many ribosome biogenesis factors, an RNA chaperone and ribosomal proteins associate with the nascent pre-rRNA and work in concert to generate RNA folding, modifications, rearrangements and cleavage as well as targeted degradation of pre-ribosomal RNA by the RNA exosome.</text>
</comment>
<reference evidence="10" key="1">
    <citation type="journal article" date="2021" name="Genome Biol. Evol.">
        <title>A High-Quality Reference Genome for a Parasitic Bivalve with Doubly Uniparental Inheritance (Bivalvia: Unionida).</title>
        <authorList>
            <person name="Smith C.H."/>
        </authorList>
    </citation>
    <scope>NUCLEOTIDE SEQUENCE</scope>
    <source>
        <strain evidence="10">CHS0354</strain>
    </source>
</reference>
<feature type="domain" description="Ribosomal RNA adenine methylase transferase N-terminal" evidence="9">
    <location>
        <begin position="2"/>
        <end position="129"/>
    </location>
</feature>
<evidence type="ECO:0000256" key="2">
    <source>
        <dbReference type="ARBA" id="ARBA00022679"/>
    </source>
</evidence>